<accession>A0AAP2D449</accession>
<feature type="transmembrane region" description="Helical" evidence="7">
    <location>
        <begin position="337"/>
        <end position="360"/>
    </location>
</feature>
<feature type="transmembrane region" description="Helical" evidence="7">
    <location>
        <begin position="261"/>
        <end position="281"/>
    </location>
</feature>
<dbReference type="AlphaFoldDB" id="A0AAP2D449"/>
<keyword evidence="6 7" id="KW-0472">Membrane</keyword>
<feature type="transmembrane region" description="Helical" evidence="7">
    <location>
        <begin position="199"/>
        <end position="220"/>
    </location>
</feature>
<feature type="transmembrane region" description="Helical" evidence="7">
    <location>
        <begin position="293"/>
        <end position="312"/>
    </location>
</feature>
<feature type="transmembrane region" description="Helical" evidence="7">
    <location>
        <begin position="227"/>
        <end position="249"/>
    </location>
</feature>
<evidence type="ECO:0000256" key="5">
    <source>
        <dbReference type="ARBA" id="ARBA00022989"/>
    </source>
</evidence>
<evidence type="ECO:0000256" key="1">
    <source>
        <dbReference type="ARBA" id="ARBA00004651"/>
    </source>
</evidence>
<dbReference type="InterPro" id="IPR018383">
    <property type="entry name" value="UPF0324_pro"/>
</dbReference>
<dbReference type="Proteomes" id="UP001319180">
    <property type="component" value="Unassembled WGS sequence"/>
</dbReference>
<keyword evidence="4 7" id="KW-0812">Transmembrane</keyword>
<proteinExistence type="inferred from homology"/>
<dbReference type="PANTHER" id="PTHR30106">
    <property type="entry name" value="INNER MEMBRANE PROTEIN YEIH-RELATED"/>
    <property type="match status" value="1"/>
</dbReference>
<feature type="transmembrane region" description="Helical" evidence="7">
    <location>
        <begin position="17"/>
        <end position="36"/>
    </location>
</feature>
<protein>
    <submittedName>
        <fullName evidence="8">Sulfate exporter family transporter</fullName>
    </submittedName>
</protein>
<evidence type="ECO:0000313" key="9">
    <source>
        <dbReference type="Proteomes" id="UP001319180"/>
    </source>
</evidence>
<comment type="similarity">
    <text evidence="2">Belongs to the UPF0324 family.</text>
</comment>
<organism evidence="8 9">
    <name type="scientific">Dawidia soli</name>
    <dbReference type="NCBI Taxonomy" id="2782352"/>
    <lineage>
        <taxon>Bacteria</taxon>
        <taxon>Pseudomonadati</taxon>
        <taxon>Bacteroidota</taxon>
        <taxon>Cytophagia</taxon>
        <taxon>Cytophagales</taxon>
        <taxon>Chryseotaleaceae</taxon>
        <taxon>Dawidia</taxon>
    </lineage>
</organism>
<comment type="subcellular location">
    <subcellularLocation>
        <location evidence="1">Cell membrane</location>
        <topology evidence="1">Multi-pass membrane protein</topology>
    </subcellularLocation>
</comment>
<dbReference type="RefSeq" id="WP_254088268.1">
    <property type="nucleotide sequence ID" value="NZ_JAHESC010000001.1"/>
</dbReference>
<gene>
    <name evidence="8" type="ORF">KK078_00525</name>
</gene>
<feature type="transmembrane region" description="Helical" evidence="7">
    <location>
        <begin position="418"/>
        <end position="440"/>
    </location>
</feature>
<feature type="transmembrane region" description="Helical" evidence="7">
    <location>
        <begin position="136"/>
        <end position="159"/>
    </location>
</feature>
<keyword evidence="9" id="KW-1185">Reference proteome</keyword>
<feature type="transmembrane region" description="Helical" evidence="7">
    <location>
        <begin position="166"/>
        <end position="187"/>
    </location>
</feature>
<evidence type="ECO:0000256" key="2">
    <source>
        <dbReference type="ARBA" id="ARBA00007977"/>
    </source>
</evidence>
<name>A0AAP2D449_9BACT</name>
<feature type="transmembrane region" description="Helical" evidence="7">
    <location>
        <begin position="111"/>
        <end position="130"/>
    </location>
</feature>
<dbReference type="Pfam" id="PF03601">
    <property type="entry name" value="Cons_hypoth698"/>
    <property type="match status" value="1"/>
</dbReference>
<keyword evidence="5 7" id="KW-1133">Transmembrane helix</keyword>
<reference evidence="8 9" key="1">
    <citation type="submission" date="2021-05" db="EMBL/GenBank/DDBJ databases">
        <title>A Polyphasic approach of four new species of the genus Ohtaekwangia: Ohtaekwangia histidinii sp. nov., Ohtaekwangia cretensis sp. nov., Ohtaekwangia indiensis sp. nov., Ohtaekwangia reichenbachii sp. nov. from diverse environment.</title>
        <authorList>
            <person name="Octaviana S."/>
        </authorList>
    </citation>
    <scope>NUCLEOTIDE SEQUENCE [LARGE SCALE GENOMIC DNA]</scope>
    <source>
        <strain evidence="8 9">PWU37</strain>
    </source>
</reference>
<dbReference type="PANTHER" id="PTHR30106:SF1">
    <property type="entry name" value="UPF0324 MEMBRANE PROTEIN FN0533"/>
    <property type="match status" value="1"/>
</dbReference>
<evidence type="ECO:0000313" key="8">
    <source>
        <dbReference type="EMBL" id="MBT1685014.1"/>
    </source>
</evidence>
<dbReference type="EMBL" id="JAHESC010000001">
    <property type="protein sequence ID" value="MBT1685014.1"/>
    <property type="molecule type" value="Genomic_DNA"/>
</dbReference>
<feature type="transmembrane region" description="Helical" evidence="7">
    <location>
        <begin position="57"/>
        <end position="78"/>
    </location>
</feature>
<dbReference type="GO" id="GO:0005886">
    <property type="term" value="C:plasma membrane"/>
    <property type="evidence" value="ECO:0007669"/>
    <property type="project" value="UniProtKB-SubCell"/>
</dbReference>
<feature type="transmembrane region" description="Helical" evidence="7">
    <location>
        <begin position="84"/>
        <end position="104"/>
    </location>
</feature>
<evidence type="ECO:0000256" key="6">
    <source>
        <dbReference type="ARBA" id="ARBA00023136"/>
    </source>
</evidence>
<comment type="caution">
    <text evidence="8">The sequence shown here is derived from an EMBL/GenBank/DDBJ whole genome shotgun (WGS) entry which is preliminary data.</text>
</comment>
<evidence type="ECO:0000256" key="4">
    <source>
        <dbReference type="ARBA" id="ARBA00022692"/>
    </source>
</evidence>
<keyword evidence="3" id="KW-1003">Cell membrane</keyword>
<evidence type="ECO:0000256" key="7">
    <source>
        <dbReference type="SAM" id="Phobius"/>
    </source>
</evidence>
<evidence type="ECO:0000256" key="3">
    <source>
        <dbReference type="ARBA" id="ARBA00022475"/>
    </source>
</evidence>
<sequence length="443" mass="47854">MSNTTIAKERTPLHEDWAVVVLGFLIIAISFFYLVPVPAYSWKDAEGLADVLAKANLGAILVQFLFVFVLGLFGAWLTGKSVTAFVKAFPLIAVLTIVALIIAGNSGIKGLGLEAVIFSLSIGLLVSNTIKLPDWFRAALTAEMFVKIGLVLLGTSVIFTDILTAGSLGLIQALVVVVSVWYFAFWVCRKFKLDGELTMMLSSAVSICGVSAAIATAGAIKGDTKKLSYIISLVLITAIPMMIFMPYIARYFHFPEAVTGAWLGGSIDTTGAVVASGTLVGETALKISTIVKFSQNVLLGLAAFAISLYWTYTNEGKTQDAARQPTLAVIWERFPKFVLGFIAASLLFTFLSSGGSIIGFSKLHLEFEIPHVISKDALKPITKNLKSIQLLWFALAFTSIGLETKFSDLFNAESRKPLYAFLIAQLFNIIVTLIIAFILFGNA</sequence>